<gene>
    <name evidence="10" type="primary">nadE</name>
    <name evidence="10" type="ordered locus">TPEGAU_0780</name>
</gene>
<dbReference type="EMBL" id="CP002376">
    <property type="protein sequence ID" value="AEZ60046.1"/>
    <property type="molecule type" value="Genomic_DNA"/>
</dbReference>
<dbReference type="GO" id="GO:0003952">
    <property type="term" value="F:NAD+ synthase (glutamine-hydrolyzing) activity"/>
    <property type="evidence" value="ECO:0007669"/>
    <property type="project" value="UniProtKB-UniRule"/>
</dbReference>
<dbReference type="Gene3D" id="3.60.110.10">
    <property type="entry name" value="Carbon-nitrogen hydrolase"/>
    <property type="match status" value="1"/>
</dbReference>
<dbReference type="PANTHER" id="PTHR23090:SF9">
    <property type="entry name" value="GLUTAMINE-DEPENDENT NAD(+) SYNTHETASE"/>
    <property type="match status" value="1"/>
</dbReference>
<comment type="similarity">
    <text evidence="8">Belongs to the NAD synthetase family.</text>
</comment>
<dbReference type="AlphaFoldDB" id="A0AAU8PH01"/>
<dbReference type="InterPro" id="IPR014729">
    <property type="entry name" value="Rossmann-like_a/b/a_fold"/>
</dbReference>
<dbReference type="CDD" id="cd00553">
    <property type="entry name" value="NAD_synthase"/>
    <property type="match status" value="1"/>
</dbReference>
<dbReference type="GO" id="GO:0009435">
    <property type="term" value="P:NAD+ biosynthetic process"/>
    <property type="evidence" value="ECO:0007669"/>
    <property type="project" value="UniProtKB-UniRule"/>
</dbReference>
<reference evidence="11" key="1">
    <citation type="journal article" date="2012" name="PLoS Negl. Trop. Dis.">
        <title>Whole genome sequences of three Treponema pallidum ssp. pertenue strains: yaws and syphilis treponemes differ in less than 0.2% of the genome sequence.</title>
        <authorList>
            <person name="Cejkova D."/>
            <person name="Zobanikova M."/>
            <person name="Chen L."/>
            <person name="Pospisilova P."/>
            <person name="Strouhal M."/>
            <person name="Qin X."/>
            <person name="Mikalova L."/>
            <person name="Norris S.J."/>
            <person name="Muzny D.M."/>
            <person name="Gibbs R.A."/>
            <person name="Fulton L.L."/>
            <person name="Sodergren E."/>
            <person name="Weinstock G.M."/>
            <person name="Smajs D."/>
        </authorList>
    </citation>
    <scope>NUCLEOTIDE SEQUENCE [LARGE SCALE GENOMIC DNA]</scope>
    <source>
        <strain evidence="11">Gauthier</strain>
    </source>
</reference>
<keyword evidence="5 7" id="KW-0067">ATP-binding</keyword>
<dbReference type="Gene3D" id="1.10.10.1140">
    <property type="entry name" value="Glutamine-dependent NAD+ synthetase, C-terminal domain"/>
    <property type="match status" value="1"/>
</dbReference>
<keyword evidence="3 7" id="KW-0436">Ligase</keyword>
<evidence type="ECO:0000313" key="10">
    <source>
        <dbReference type="EMBL" id="AEZ60046.1"/>
    </source>
</evidence>
<dbReference type="PROSITE" id="PS50263">
    <property type="entry name" value="CN_HYDROLASE"/>
    <property type="match status" value="1"/>
</dbReference>
<evidence type="ECO:0000256" key="4">
    <source>
        <dbReference type="ARBA" id="ARBA00022741"/>
    </source>
</evidence>
<dbReference type="GO" id="GO:0004359">
    <property type="term" value="F:glutaminase activity"/>
    <property type="evidence" value="ECO:0007669"/>
    <property type="project" value="InterPro"/>
</dbReference>
<dbReference type="InterPro" id="IPR003694">
    <property type="entry name" value="NAD_synthase"/>
</dbReference>
<comment type="similarity">
    <text evidence="2 7">In the C-terminal section; belongs to the NAD synthetase family.</text>
</comment>
<evidence type="ECO:0000256" key="5">
    <source>
        <dbReference type="ARBA" id="ARBA00022840"/>
    </source>
</evidence>
<proteinExistence type="inferred from homology"/>
<sequence length="679" mass="72111">MRGCGVDRTGGYVRLALAAPAVRVADCAYNTQRMIQTVRRAASCGVDILLFPRLSLTGCSCASLFAQDTLLSAVCTHVSALCAGTADCQLLALVSVPCFLRTQVRVCTALVARGRVLALVVQDTLAACGAQKMQVPCEVLYGGAPVPVYDVQTCFESAEGLFSFCVGAMDGSVPATLVLQAYGTPSTAQTPDIFAAHAAAYSAQHQCAYAYVNAGWGESSADAVYGAESGIFECGQCVVQDSLQEMRERGERPAHAVRGLHVSADVDVSLVHFRHRARSGHTTLGASAPCVTLPAGIFAASKAHATLRRPRVPCPFFPPAFQKSQDAVPPLTGAVCLAVSAPSDTQDGFLQRTIDLAAQGVALRLEHMGCRRLVVGVSGGVDSACALLICARALDFLSIARTQLYALTLPGFGTTSGTKGAAQEFARALGCTVQEISISAAVTHHLHDIGHTMQQCDGTYENAQARERTQILLDRANQLDALMIGTGDASEGALGWETFGGDHLSLYAVNASLPKTVVRALISYAGRVPERFVCETDSPYAPRGAAFSRVCAAIVAQPVSPELIPPCDDRIVQCTEEMLGPYELHDFFLYHVTVNGFGPRKLFRVAAHAFGTAYSCAQLCAALRVFFTRLFSQQFKRSCVPDGPGLTEVNLSPRVGFYFPSDTSGALWRAELEQLACGE</sequence>
<dbReference type="GO" id="GO:0005524">
    <property type="term" value="F:ATP binding"/>
    <property type="evidence" value="ECO:0007669"/>
    <property type="project" value="UniProtKB-UniRule"/>
</dbReference>
<comment type="pathway">
    <text evidence="1 7">Cofactor biosynthesis; NAD(+) biosynthesis; NAD(+) from deamido-NAD(+) (L-Gln route): step 1/1.</text>
</comment>
<dbReference type="InterPro" id="IPR014445">
    <property type="entry name" value="Gln-dep_NAD_synthase"/>
</dbReference>
<dbReference type="GO" id="GO:0005737">
    <property type="term" value="C:cytoplasm"/>
    <property type="evidence" value="ECO:0007669"/>
    <property type="project" value="InterPro"/>
</dbReference>
<comment type="catalytic activity">
    <reaction evidence="7">
        <text>deamido-NAD(+) + L-glutamine + ATP + H2O = L-glutamate + AMP + diphosphate + NAD(+) + H(+)</text>
        <dbReference type="Rhea" id="RHEA:24384"/>
        <dbReference type="ChEBI" id="CHEBI:15377"/>
        <dbReference type="ChEBI" id="CHEBI:15378"/>
        <dbReference type="ChEBI" id="CHEBI:29985"/>
        <dbReference type="ChEBI" id="CHEBI:30616"/>
        <dbReference type="ChEBI" id="CHEBI:33019"/>
        <dbReference type="ChEBI" id="CHEBI:57540"/>
        <dbReference type="ChEBI" id="CHEBI:58359"/>
        <dbReference type="ChEBI" id="CHEBI:58437"/>
        <dbReference type="ChEBI" id="CHEBI:456215"/>
        <dbReference type="EC" id="6.3.5.1"/>
    </reaction>
</comment>
<dbReference type="SUPFAM" id="SSF52402">
    <property type="entry name" value="Adenine nucleotide alpha hydrolases-like"/>
    <property type="match status" value="1"/>
</dbReference>
<dbReference type="NCBIfam" id="NF002730">
    <property type="entry name" value="PRK02628.1"/>
    <property type="match status" value="1"/>
</dbReference>
<evidence type="ECO:0000259" key="9">
    <source>
        <dbReference type="PROSITE" id="PS50263"/>
    </source>
</evidence>
<evidence type="ECO:0000256" key="7">
    <source>
        <dbReference type="PIRNR" id="PIRNR006630"/>
    </source>
</evidence>
<name>A0AAU8PH01_TREPG</name>
<dbReference type="Proteomes" id="UP000008192">
    <property type="component" value="Chromosome"/>
</dbReference>
<dbReference type="KEGG" id="tpg:TPEGAU_0780"/>
<dbReference type="RefSeq" id="WP_014342576.1">
    <property type="nucleotide sequence ID" value="NC_016843.1"/>
</dbReference>
<dbReference type="InterPro" id="IPR036526">
    <property type="entry name" value="C-N_Hydrolase_sf"/>
</dbReference>
<evidence type="ECO:0000256" key="8">
    <source>
        <dbReference type="RuleBase" id="RU003811"/>
    </source>
</evidence>
<evidence type="ECO:0000256" key="3">
    <source>
        <dbReference type="ARBA" id="ARBA00022598"/>
    </source>
</evidence>
<dbReference type="InterPro" id="IPR022310">
    <property type="entry name" value="NAD/GMP_synthase"/>
</dbReference>
<dbReference type="EC" id="6.3.5.1" evidence="7"/>
<protein>
    <recommendedName>
        <fullName evidence="7">Glutamine-dependent NAD(+) synthetase</fullName>
        <ecNumber evidence="7">6.3.5.1</ecNumber>
    </recommendedName>
    <alternativeName>
        <fullName evidence="7">NAD(+) synthase [glutamine-hydrolyzing]</fullName>
    </alternativeName>
</protein>
<feature type="domain" description="CN hydrolase" evidence="9">
    <location>
        <begin position="13"/>
        <end position="268"/>
    </location>
</feature>
<dbReference type="Pfam" id="PF02540">
    <property type="entry name" value="NAD_synthase"/>
    <property type="match status" value="1"/>
</dbReference>
<evidence type="ECO:0000256" key="2">
    <source>
        <dbReference type="ARBA" id="ARBA00007145"/>
    </source>
</evidence>
<evidence type="ECO:0000256" key="6">
    <source>
        <dbReference type="ARBA" id="ARBA00023027"/>
    </source>
</evidence>
<dbReference type="InterPro" id="IPR003010">
    <property type="entry name" value="C-N_Hydrolase"/>
</dbReference>
<evidence type="ECO:0000313" key="11">
    <source>
        <dbReference type="Proteomes" id="UP000008192"/>
    </source>
</evidence>
<organism evidence="10 11">
    <name type="scientific">Treponema pallidum subsp. pertenue (strain Gauthier)</name>
    <dbReference type="NCBI Taxonomy" id="491080"/>
    <lineage>
        <taxon>Bacteria</taxon>
        <taxon>Pseudomonadati</taxon>
        <taxon>Spirochaetota</taxon>
        <taxon>Spirochaetia</taxon>
        <taxon>Spirochaetales</taxon>
        <taxon>Treponemataceae</taxon>
        <taxon>Treponema</taxon>
    </lineage>
</organism>
<dbReference type="SUPFAM" id="SSF56317">
    <property type="entry name" value="Carbon-nitrogen hydrolase"/>
    <property type="match status" value="1"/>
</dbReference>
<accession>A0AAU8PH01</accession>
<dbReference type="Gene3D" id="3.40.50.620">
    <property type="entry name" value="HUPs"/>
    <property type="match status" value="1"/>
</dbReference>
<keyword evidence="4 7" id="KW-0547">Nucleotide-binding</keyword>
<dbReference type="NCBIfam" id="TIGR00552">
    <property type="entry name" value="nadE"/>
    <property type="match status" value="1"/>
</dbReference>
<keyword evidence="6 7" id="KW-0520">NAD</keyword>
<dbReference type="PIRSF" id="PIRSF006630">
    <property type="entry name" value="NADS_GAT"/>
    <property type="match status" value="1"/>
</dbReference>
<dbReference type="PANTHER" id="PTHR23090">
    <property type="entry name" value="NH 3 /GLUTAMINE-DEPENDENT NAD + SYNTHETASE"/>
    <property type="match status" value="1"/>
</dbReference>
<evidence type="ECO:0000256" key="1">
    <source>
        <dbReference type="ARBA" id="ARBA00005188"/>
    </source>
</evidence>
<dbReference type="InterPro" id="IPR041856">
    <property type="entry name" value="NAD+_synth_C"/>
</dbReference>